<dbReference type="InterPro" id="IPR050259">
    <property type="entry name" value="SDR"/>
</dbReference>
<name>A0A7D6DXU1_9MYCO</name>
<dbReference type="KEGG" id="mgor:H0P51_00145"/>
<evidence type="ECO:0000313" key="7">
    <source>
        <dbReference type="Proteomes" id="UP000510682"/>
    </source>
</evidence>
<evidence type="ECO:0000256" key="2">
    <source>
        <dbReference type="ARBA" id="ARBA00006484"/>
    </source>
</evidence>
<gene>
    <name evidence="6" type="ORF">H0P51_00145</name>
</gene>
<evidence type="ECO:0000256" key="4">
    <source>
        <dbReference type="ARBA" id="ARBA00040781"/>
    </source>
</evidence>
<dbReference type="EMBL" id="CP059165">
    <property type="protein sequence ID" value="QLL07487.1"/>
    <property type="molecule type" value="Genomic_DNA"/>
</dbReference>
<accession>A0A7D6DXU1</accession>
<comment type="similarity">
    <text evidence="2">Belongs to the short-chain dehydrogenases/reductases (SDR) family.</text>
</comment>
<evidence type="ECO:0000256" key="3">
    <source>
        <dbReference type="ARBA" id="ARBA00022512"/>
    </source>
</evidence>
<evidence type="ECO:0000313" key="6">
    <source>
        <dbReference type="EMBL" id="QLL07487.1"/>
    </source>
</evidence>
<dbReference type="Proteomes" id="UP000510682">
    <property type="component" value="Chromosome"/>
</dbReference>
<evidence type="ECO:0000256" key="5">
    <source>
        <dbReference type="ARBA" id="ARBA00047400"/>
    </source>
</evidence>
<dbReference type="GO" id="GO:0004316">
    <property type="term" value="F:3-oxoacyl-[acyl-carrier-protein] reductase (NADPH) activity"/>
    <property type="evidence" value="ECO:0007669"/>
    <property type="project" value="UniProtKB-EC"/>
</dbReference>
<dbReference type="AlphaFoldDB" id="A0A7D6DXU1"/>
<organism evidence="6 7">
    <name type="scientific">Mycobacterium vicinigordonae</name>
    <dbReference type="NCBI Taxonomy" id="1719132"/>
    <lineage>
        <taxon>Bacteria</taxon>
        <taxon>Bacillati</taxon>
        <taxon>Actinomycetota</taxon>
        <taxon>Actinomycetes</taxon>
        <taxon>Mycobacteriales</taxon>
        <taxon>Mycobacteriaceae</taxon>
        <taxon>Mycobacterium</taxon>
    </lineage>
</organism>
<reference evidence="6" key="2">
    <citation type="submission" date="2020-07" db="EMBL/GenBank/DDBJ databases">
        <authorList>
            <person name="Yu X."/>
        </authorList>
    </citation>
    <scope>NUCLEOTIDE SEQUENCE [LARGE SCALE GENOMIC DNA]</scope>
    <source>
        <strain evidence="6">24T</strain>
    </source>
</reference>
<comment type="catalytic activity">
    <reaction evidence="5">
        <text>a (3R)-hydroxyacyl-[ACP] + NADP(+) = a 3-oxoacyl-[ACP] + NADPH + H(+)</text>
        <dbReference type="Rhea" id="RHEA:17397"/>
        <dbReference type="Rhea" id="RHEA-COMP:9916"/>
        <dbReference type="Rhea" id="RHEA-COMP:9945"/>
        <dbReference type="ChEBI" id="CHEBI:15378"/>
        <dbReference type="ChEBI" id="CHEBI:57783"/>
        <dbReference type="ChEBI" id="CHEBI:58349"/>
        <dbReference type="ChEBI" id="CHEBI:78776"/>
        <dbReference type="ChEBI" id="CHEBI:78827"/>
        <dbReference type="EC" id="1.1.1.100"/>
    </reaction>
    <physiologicalReaction direction="right-to-left" evidence="5">
        <dbReference type="Rhea" id="RHEA:17399"/>
    </physiologicalReaction>
</comment>
<dbReference type="PANTHER" id="PTHR42879:SF2">
    <property type="entry name" value="3-OXOACYL-[ACYL-CARRIER-PROTEIN] REDUCTASE FABG"/>
    <property type="match status" value="1"/>
</dbReference>
<proteinExistence type="inferred from homology"/>
<dbReference type="SUPFAM" id="SSF51735">
    <property type="entry name" value="NAD(P)-binding Rossmann-fold domains"/>
    <property type="match status" value="1"/>
</dbReference>
<dbReference type="PRINTS" id="PR00081">
    <property type="entry name" value="GDHRDH"/>
</dbReference>
<dbReference type="InterPro" id="IPR036291">
    <property type="entry name" value="NAD(P)-bd_dom_sf"/>
</dbReference>
<keyword evidence="3" id="KW-0964">Secreted</keyword>
<dbReference type="Gene3D" id="3.40.50.720">
    <property type="entry name" value="NAD(P)-binding Rossmann-like Domain"/>
    <property type="match status" value="1"/>
</dbReference>
<protein>
    <recommendedName>
        <fullName evidence="4">3-oxoacyl-[acyl-carrier-protein] reductase MabA</fullName>
    </recommendedName>
</protein>
<comment type="subcellular location">
    <subcellularLocation>
        <location evidence="1">Secreted</location>
        <location evidence="1">Cell wall</location>
    </subcellularLocation>
</comment>
<evidence type="ECO:0000256" key="1">
    <source>
        <dbReference type="ARBA" id="ARBA00004191"/>
    </source>
</evidence>
<reference evidence="6" key="1">
    <citation type="submission" date="2020-07" db="EMBL/GenBank/DDBJ databases">
        <title>Description of Mycobacterium gordonae subsp. intergordonae subsp.nov. and Mycobacterium gordonae subsp. gordonae subsp. nov.</title>
        <authorList>
            <person name="Huang H."/>
        </authorList>
    </citation>
    <scope>NUCLEOTIDE SEQUENCE [LARGE SCALE GENOMIC DNA]</scope>
    <source>
        <strain evidence="6">24T</strain>
    </source>
</reference>
<dbReference type="InterPro" id="IPR002347">
    <property type="entry name" value="SDR_fam"/>
</dbReference>
<dbReference type="PANTHER" id="PTHR42879">
    <property type="entry name" value="3-OXOACYL-(ACYL-CARRIER-PROTEIN) REDUCTASE"/>
    <property type="match status" value="1"/>
</dbReference>
<dbReference type="CDD" id="cd05233">
    <property type="entry name" value="SDR_c"/>
    <property type="match status" value="1"/>
</dbReference>
<keyword evidence="7" id="KW-1185">Reference proteome</keyword>
<sequence>MREVAAQQSRHQACTGVPRWVARRARKDKERVSPMTTLIGDLNGKTALITGATKGVGAAIALQFAAAGARVIVSGRHAERGKQVETTIRDRGGAALFVPIDLSIEEQVRTGIDTAVQHYGSLDILVNNAAPTDVVLGGDGAAGDLRTNQLMSILTPGLIGQFWACRYSLPHLIANPTSAIINISAAASKTVYPKPPATASARARLTR</sequence>
<keyword evidence="3" id="KW-0134">Cell wall</keyword>
<dbReference type="Pfam" id="PF00106">
    <property type="entry name" value="adh_short"/>
    <property type="match status" value="1"/>
</dbReference>